<evidence type="ECO:0000256" key="3">
    <source>
        <dbReference type="SAM" id="SignalP"/>
    </source>
</evidence>
<dbReference type="EMBL" id="LNIX01000008">
    <property type="protein sequence ID" value="OXA50621.1"/>
    <property type="molecule type" value="Genomic_DNA"/>
</dbReference>
<dbReference type="PROSITE" id="PS00233">
    <property type="entry name" value="CHIT_BIND_RR_1"/>
    <property type="match status" value="1"/>
</dbReference>
<dbReference type="InterPro" id="IPR050468">
    <property type="entry name" value="Cuticle_Struct_Prot"/>
</dbReference>
<dbReference type="PANTHER" id="PTHR10380:SF173">
    <property type="entry name" value="CUTICULAR PROTEIN 47EF, ISOFORM C-RELATED"/>
    <property type="match status" value="1"/>
</dbReference>
<dbReference type="GO" id="GO:0008010">
    <property type="term" value="F:structural constituent of chitin-based larval cuticle"/>
    <property type="evidence" value="ECO:0007669"/>
    <property type="project" value="TreeGrafter"/>
</dbReference>
<dbReference type="PANTHER" id="PTHR10380">
    <property type="entry name" value="CUTICLE PROTEIN"/>
    <property type="match status" value="1"/>
</dbReference>
<reference evidence="4 5" key="1">
    <citation type="submission" date="2015-12" db="EMBL/GenBank/DDBJ databases">
        <title>The genome of Folsomia candida.</title>
        <authorList>
            <person name="Faddeeva A."/>
            <person name="Derks M.F."/>
            <person name="Anvar Y."/>
            <person name="Smit S."/>
            <person name="Van Straalen N."/>
            <person name="Roelofs D."/>
        </authorList>
    </citation>
    <scope>NUCLEOTIDE SEQUENCE [LARGE SCALE GENOMIC DNA]</scope>
    <source>
        <strain evidence="4 5">VU population</strain>
        <tissue evidence="4">Whole body</tissue>
    </source>
</reference>
<dbReference type="InterPro" id="IPR031311">
    <property type="entry name" value="CHIT_BIND_RR_consensus"/>
</dbReference>
<evidence type="ECO:0000313" key="4">
    <source>
        <dbReference type="EMBL" id="OXA50621.1"/>
    </source>
</evidence>
<protein>
    <submittedName>
        <fullName evidence="4">Endocuticle structural glycoprotein SgAbd-3</fullName>
    </submittedName>
</protein>
<dbReference type="AlphaFoldDB" id="A0A226E122"/>
<accession>A0A226E122</accession>
<keyword evidence="5" id="KW-1185">Reference proteome</keyword>
<feature type="signal peptide" evidence="3">
    <location>
        <begin position="1"/>
        <end position="17"/>
    </location>
</feature>
<name>A0A226E122_FOLCA</name>
<proteinExistence type="predicted"/>
<dbReference type="PROSITE" id="PS51155">
    <property type="entry name" value="CHIT_BIND_RR_2"/>
    <property type="match status" value="1"/>
</dbReference>
<dbReference type="GO" id="GO:0062129">
    <property type="term" value="C:chitin-based extracellular matrix"/>
    <property type="evidence" value="ECO:0007669"/>
    <property type="project" value="TreeGrafter"/>
</dbReference>
<comment type="caution">
    <text evidence="4">The sequence shown here is derived from an EMBL/GenBank/DDBJ whole genome shotgun (WGS) entry which is preliminary data.</text>
</comment>
<dbReference type="OMA" id="MVSIHAK"/>
<dbReference type="InterPro" id="IPR000618">
    <property type="entry name" value="Insect_cuticle"/>
</dbReference>
<feature type="chain" id="PRO_5013030966" evidence="3">
    <location>
        <begin position="18"/>
        <end position="126"/>
    </location>
</feature>
<sequence>MKFVALALVAIVGVAVARPQQEVTVTRSEFENDGEKFSWVSELSDGQKQEQSGFLKQIGEEKGISISGSYSYTSPEGELIELQYVADEHGFQPTGKHLPTSPPIPEAIQKALDIIYKNAESAGKKH</sequence>
<dbReference type="PRINTS" id="PR00947">
    <property type="entry name" value="CUTICLE"/>
</dbReference>
<evidence type="ECO:0000256" key="1">
    <source>
        <dbReference type="ARBA" id="ARBA00022460"/>
    </source>
</evidence>
<evidence type="ECO:0000256" key="2">
    <source>
        <dbReference type="PROSITE-ProRule" id="PRU00497"/>
    </source>
</evidence>
<evidence type="ECO:0000313" key="5">
    <source>
        <dbReference type="Proteomes" id="UP000198287"/>
    </source>
</evidence>
<dbReference type="OrthoDB" id="7255276at2759"/>
<keyword evidence="3" id="KW-0732">Signal</keyword>
<dbReference type="Proteomes" id="UP000198287">
    <property type="component" value="Unassembled WGS sequence"/>
</dbReference>
<dbReference type="Pfam" id="PF00379">
    <property type="entry name" value="Chitin_bind_4"/>
    <property type="match status" value="1"/>
</dbReference>
<organism evidence="4 5">
    <name type="scientific">Folsomia candida</name>
    <name type="common">Springtail</name>
    <dbReference type="NCBI Taxonomy" id="158441"/>
    <lineage>
        <taxon>Eukaryota</taxon>
        <taxon>Metazoa</taxon>
        <taxon>Ecdysozoa</taxon>
        <taxon>Arthropoda</taxon>
        <taxon>Hexapoda</taxon>
        <taxon>Collembola</taxon>
        <taxon>Entomobryomorpha</taxon>
        <taxon>Isotomoidea</taxon>
        <taxon>Isotomidae</taxon>
        <taxon>Proisotominae</taxon>
        <taxon>Folsomia</taxon>
    </lineage>
</organism>
<keyword evidence="1 2" id="KW-0193">Cuticle</keyword>
<gene>
    <name evidence="4" type="ORF">Fcan01_14544</name>
</gene>
<dbReference type="STRING" id="158441.A0A226E122"/>